<dbReference type="AlphaFoldDB" id="A0A2L1GPG0"/>
<dbReference type="Gene3D" id="3.30.70.2220">
    <property type="entry name" value="CRISPR-Cas system, Cmr2 subunit, D1 domain, cysteine cluster"/>
    <property type="match status" value="1"/>
</dbReference>
<dbReference type="GO" id="GO:0051607">
    <property type="term" value="P:defense response to virus"/>
    <property type="evidence" value="ECO:0007669"/>
    <property type="project" value="UniProtKB-KW"/>
</dbReference>
<dbReference type="InterPro" id="IPR013407">
    <property type="entry name" value="CRISPR-assoc_prot_Cmr2"/>
</dbReference>
<gene>
    <name evidence="5" type="ORF">CAY53_08660</name>
</gene>
<name>A0A2L1GPG0_9BACT</name>
<dbReference type="NCBIfam" id="TIGR02577">
    <property type="entry name" value="cas_TM1794_Cmr2"/>
    <property type="match status" value="1"/>
</dbReference>
<dbReference type="Gene3D" id="3.30.70.270">
    <property type="match status" value="1"/>
</dbReference>
<dbReference type="Pfam" id="PF12469">
    <property type="entry name" value="Cmr2_N"/>
    <property type="match status" value="1"/>
</dbReference>
<organism evidence="5 6">
    <name type="scientific">Desulfobulbus oralis</name>
    <dbReference type="NCBI Taxonomy" id="1986146"/>
    <lineage>
        <taxon>Bacteria</taxon>
        <taxon>Pseudomonadati</taxon>
        <taxon>Thermodesulfobacteriota</taxon>
        <taxon>Desulfobulbia</taxon>
        <taxon>Desulfobulbales</taxon>
        <taxon>Desulfobulbaceae</taxon>
        <taxon>Desulfobulbus</taxon>
    </lineage>
</organism>
<proteinExistence type="predicted"/>
<accession>A0A2L1GPG0</accession>
<dbReference type="InterPro" id="IPR043128">
    <property type="entry name" value="Rev_trsase/Diguanyl_cyclase"/>
</dbReference>
<dbReference type="InterPro" id="IPR054767">
    <property type="entry name" value="Cas10-Cmr2_palm2"/>
</dbReference>
<keyword evidence="1" id="KW-0547">Nucleotide-binding</keyword>
<keyword evidence="2" id="KW-0051">Antiviral defense</keyword>
<dbReference type="RefSeq" id="WP_104936780.1">
    <property type="nucleotide sequence ID" value="NZ_CP021255.1"/>
</dbReference>
<keyword evidence="6" id="KW-1185">Reference proteome</keyword>
<evidence type="ECO:0000313" key="5">
    <source>
        <dbReference type="EMBL" id="AVD71528.1"/>
    </source>
</evidence>
<evidence type="ECO:0000259" key="4">
    <source>
        <dbReference type="Pfam" id="PF22335"/>
    </source>
</evidence>
<dbReference type="InterPro" id="IPR038242">
    <property type="entry name" value="Cmr2_N"/>
</dbReference>
<sequence>MTASNYWQHKLSLWLHDPAHKMLDIRGHEARAAEIARLLDVSVPDKDSYQNADMIAAGLTRAALPKYSADEQNGAVNFREKPILTHPLVKDGKLAFAWDTMPGIDAVHQGLCQLLTADLGLGKTIEELQALPEDQRPLSGFFDKRNTPEEWARALYFYLFFALKKRLRQKNVGALGAAWDVLPADSRMPDHCLWHHLGLTSAIGSCMAEDAGHNVALAVFAITPVQTFIGRARKLRDHWVGSVLLSYLAFTGIRHVAETLGPDHIVYPSLHDQSLVETWIGREFHLARFLEEADPALTKQQNEGASIASFPNKFVFLAPAEKAGAICQEIAESVQGEWLRVARLVRDFLVKRHGAGKTLQALFEHQIADYWQFSHAACRLAGLADADKEALAVLLDPQKWQEERKTIASFAGVYSQSGEATARLYGATHTLVQSLLAAAKLKPTRLRAPQQGEKCPLCGEHEVLHDFAQAGESSASEYSKAVKQFWGRVRETENGENSFAQVGKNERLCALCAIKRFLPRVMNWSGNQEEILATVFRSADSFPSTTEMAAHHYLQELTGKITITRNEYPRLVDALHQTEVENADDEQSQAMRVIIDEGENRGVKFTDRDKYYALLLMDGDRMGDLINGQTLSATWNDVLHPDLRERFGRPGFQPNSPLRATVDGKPLLTKLRLLNPALHAAISDGLNSFARYGVAPVIQDKGGKLIYAGGDDVCAIMPLEGALAAADAIRQAYNMAFVCYTENGAEEISGTVPTSGKVGLHLGRAEKISISAAIVIAHHKEPLREVLRDAHQVLEGIAKDRADRNALAIRLKKRSGGDRDLWMQWDAANPYGESETLLQSLRAVMDDVGGALLGSSLLYRLDELRQAIAPLAANAAVLAANQDLIVRLIAYEVGHSGKLLAKDKTQLVARRLAGLMVQGVSTEENWYNPEAAIIAHFLAARRAA</sequence>
<dbReference type="EMBL" id="CP021255">
    <property type="protein sequence ID" value="AVD71528.1"/>
    <property type="molecule type" value="Genomic_DNA"/>
</dbReference>
<feature type="domain" description="CRISPR-associated protein Cmr2 N-terminal" evidence="3">
    <location>
        <begin position="217"/>
        <end position="342"/>
    </location>
</feature>
<dbReference type="CDD" id="cd09679">
    <property type="entry name" value="Cas10_III"/>
    <property type="match status" value="1"/>
</dbReference>
<evidence type="ECO:0000259" key="3">
    <source>
        <dbReference type="Pfam" id="PF12469"/>
    </source>
</evidence>
<reference evidence="5 6" key="1">
    <citation type="journal article" date="2018" name="MBio">
        <title>Insights into the evolution of host association through the isolation and characterization of a novel human periodontal pathobiont, Desulfobulbus oralis.</title>
        <authorList>
            <person name="Cross K.L."/>
            <person name="Chirania P."/>
            <person name="Xiong W."/>
            <person name="Beall C.J."/>
            <person name="Elkins J.G."/>
            <person name="Giannone R.J."/>
            <person name="Griffen A.L."/>
            <person name="Guss A.M."/>
            <person name="Hettich R.L."/>
            <person name="Joshi S.S."/>
            <person name="Mokrzan E.M."/>
            <person name="Martin R.K."/>
            <person name="Zhulin I.B."/>
            <person name="Leys E.J."/>
            <person name="Podar M."/>
        </authorList>
    </citation>
    <scope>NUCLEOTIDE SEQUENCE [LARGE SCALE GENOMIC DNA]</scope>
    <source>
        <strain evidence="5 6">ORNL</strain>
    </source>
</reference>
<dbReference type="OrthoDB" id="9758700at2"/>
<evidence type="ECO:0000256" key="1">
    <source>
        <dbReference type="ARBA" id="ARBA00022741"/>
    </source>
</evidence>
<evidence type="ECO:0000313" key="6">
    <source>
        <dbReference type="Proteomes" id="UP000239867"/>
    </source>
</evidence>
<protein>
    <submittedName>
        <fullName evidence="5">Type III-B CRISPR-associated protein Cas10/Cmr2</fullName>
    </submittedName>
</protein>
<dbReference type="GO" id="GO:0000166">
    <property type="term" value="F:nucleotide binding"/>
    <property type="evidence" value="ECO:0007669"/>
    <property type="project" value="UniProtKB-KW"/>
</dbReference>
<dbReference type="InterPro" id="IPR024615">
    <property type="entry name" value="CRISPR-assoc_Cmr2_N"/>
</dbReference>
<dbReference type="KEGG" id="deo:CAY53_08660"/>
<dbReference type="Pfam" id="PF22335">
    <property type="entry name" value="Cas10-Cmr2_palm2"/>
    <property type="match status" value="1"/>
</dbReference>
<evidence type="ECO:0000256" key="2">
    <source>
        <dbReference type="ARBA" id="ARBA00023118"/>
    </source>
</evidence>
<feature type="domain" description="Cas10/Cmr2 second palm" evidence="4">
    <location>
        <begin position="611"/>
        <end position="808"/>
    </location>
</feature>
<dbReference type="Proteomes" id="UP000239867">
    <property type="component" value="Chromosome"/>
</dbReference>